<sequence length="526" mass="61283">MGIFYLTQMQQLPTGRQVFENIRKENGLYVDKTDYIYKMISGLRTQFFLSRPRRFGKTLLCYTLKSLFEGKKELFKGLAISKTKWKWEKHPVIKLDMSESPLESKAENYAYTFKNIVDAAARSLSVKLRGKEAASMLKNLIDDSSKRYGKPAVVIIDEYDCPLLNVINNKEEFEKIRDMLRNFYKVIKMSEDNLRFTFITGITKFAHVSVFSALNNLTDITLDPEYAALLGITQAELERDFADYIDKWAKDYGGKKKYIAKLKDSYDGYRFTKYPETIYNPYCLQRHFDSGDFHKFWFESGSPSYLIDLMDKQKIDILSIDDFSVGADKFKRYDSDDMEAVPILYQSGYLTIKDYIKDIDKFVLGYPNKEVESAFAGELMTKYLKISRTEKGSFYVNVLEWLYAGEIEKVIADGFIPFMASIPYSITIAKEKYYQTIFHIIFNMFNFQCRSEAEIATGRIDTLIETPRHVYCFEFKLKGTAAAALKQIDSREYLTPWKGKGKKLHKIGVSFDQKKRKIKDYVVRND</sequence>
<dbReference type="EMBL" id="JQ844192">
    <property type="protein sequence ID" value="AGS52406.1"/>
    <property type="molecule type" value="Genomic_DNA"/>
</dbReference>
<reference evidence="2" key="1">
    <citation type="submission" date="2012-03" db="EMBL/GenBank/DDBJ databases">
        <title>Functional metagenomics reveals considerable lignocellulase gene clusters in the gut microbiome of a wood-feeding higher termite.</title>
        <authorList>
            <person name="Liu N."/>
        </authorList>
    </citation>
    <scope>NUCLEOTIDE SEQUENCE</scope>
</reference>
<dbReference type="PANTHER" id="PTHR34825">
    <property type="entry name" value="CONSERVED PROTEIN, WITH A WEAK D-GALACTARATE DEHYDRATASE/ALTRONATE HYDROLASE DOMAIN"/>
    <property type="match status" value="1"/>
</dbReference>
<organism evidence="2">
    <name type="scientific">uncultured bacterium contig00085</name>
    <dbReference type="NCBI Taxonomy" id="1181558"/>
    <lineage>
        <taxon>Bacteria</taxon>
        <taxon>environmental samples</taxon>
    </lineage>
</organism>
<evidence type="ECO:0000259" key="1">
    <source>
        <dbReference type="Pfam" id="PF09820"/>
    </source>
</evidence>
<dbReference type="Pfam" id="PF08011">
    <property type="entry name" value="PDDEXK_9"/>
    <property type="match status" value="1"/>
</dbReference>
<dbReference type="InterPro" id="IPR012547">
    <property type="entry name" value="PDDEXK_9"/>
</dbReference>
<dbReference type="InterPro" id="IPR027417">
    <property type="entry name" value="P-loop_NTPase"/>
</dbReference>
<proteinExistence type="predicted"/>
<accession>A0A806JZ44</accession>
<dbReference type="AlphaFoldDB" id="A0A806JZ44"/>
<evidence type="ECO:0000313" key="2">
    <source>
        <dbReference type="EMBL" id="AGS52406.1"/>
    </source>
</evidence>
<name>A0A806JZ44_9BACT</name>
<dbReference type="InterPro" id="IPR018631">
    <property type="entry name" value="AAA-ATPase-like_dom"/>
</dbReference>
<feature type="domain" description="AAA-ATPase-like" evidence="1">
    <location>
        <begin position="13"/>
        <end position="211"/>
    </location>
</feature>
<dbReference type="PANTHER" id="PTHR34825:SF1">
    <property type="entry name" value="AAA-ATPASE-LIKE DOMAIN-CONTAINING PROTEIN"/>
    <property type="match status" value="1"/>
</dbReference>
<dbReference type="Gene3D" id="3.40.50.300">
    <property type="entry name" value="P-loop containing nucleotide triphosphate hydrolases"/>
    <property type="match status" value="1"/>
</dbReference>
<protein>
    <recommendedName>
        <fullName evidence="1">AAA-ATPase-like domain-containing protein</fullName>
    </recommendedName>
</protein>
<dbReference type="SUPFAM" id="SSF52540">
    <property type="entry name" value="P-loop containing nucleoside triphosphate hydrolases"/>
    <property type="match status" value="1"/>
</dbReference>
<dbReference type="Pfam" id="PF09820">
    <property type="entry name" value="AAA-ATPase_like"/>
    <property type="match status" value="1"/>
</dbReference>